<feature type="compositionally biased region" description="Basic and acidic residues" evidence="1">
    <location>
        <begin position="555"/>
        <end position="565"/>
    </location>
</feature>
<feature type="compositionally biased region" description="Polar residues" evidence="1">
    <location>
        <begin position="170"/>
        <end position="193"/>
    </location>
</feature>
<dbReference type="RefSeq" id="XP_019914238.1">
    <property type="nucleotide sequence ID" value="XM_020058483.1"/>
</dbReference>
<dbReference type="VEuPathDB" id="PlasmoDB:PCOAH_00016740"/>
<feature type="region of interest" description="Disordered" evidence="1">
    <location>
        <begin position="1612"/>
        <end position="1647"/>
    </location>
</feature>
<feature type="compositionally biased region" description="Basic and acidic residues" evidence="1">
    <location>
        <begin position="1335"/>
        <end position="1351"/>
    </location>
</feature>
<feature type="region of interest" description="Disordered" evidence="1">
    <location>
        <begin position="1440"/>
        <end position="1467"/>
    </location>
</feature>
<feature type="region of interest" description="Disordered" evidence="1">
    <location>
        <begin position="170"/>
        <end position="229"/>
    </location>
</feature>
<feature type="region of interest" description="Disordered" evidence="1">
    <location>
        <begin position="486"/>
        <end position="568"/>
    </location>
</feature>
<organism evidence="2 3">
    <name type="scientific">Plasmodium coatneyi</name>
    <dbReference type="NCBI Taxonomy" id="208452"/>
    <lineage>
        <taxon>Eukaryota</taxon>
        <taxon>Sar</taxon>
        <taxon>Alveolata</taxon>
        <taxon>Apicomplexa</taxon>
        <taxon>Aconoidasida</taxon>
        <taxon>Haemosporida</taxon>
        <taxon>Plasmodiidae</taxon>
        <taxon>Plasmodium</taxon>
    </lineage>
</organism>
<evidence type="ECO:0000256" key="1">
    <source>
        <dbReference type="SAM" id="MobiDB-lite"/>
    </source>
</evidence>
<evidence type="ECO:0000313" key="3">
    <source>
        <dbReference type="Proteomes" id="UP000092716"/>
    </source>
</evidence>
<sequence>MNTDLTTKDARTAEEKSPFGRLTFSELAQLSDYLKPDRNNEMSLLEGKRELPAENENYMNKSAEKKNFMENYELASQNAGNSEKIKKKCVCSDKSCIADSCLEQAEQSYNPRNKLVDEEENNNLKSAKWYVSNGHDPIQGGENLPICESHVSSSLTGEQNVLAQNDQHAHNNLSSNSTRIDSSDVFSPTMENRNSVKKECASHSPSISNSRMCECNENGKSGQGGSDKERAIADMPVWRRISGLSLSGGNALGKEGEEVDGGDFDGDEEGEEERDEEPEKREDDQYEDEQIDDDEIEEDQIDSNQSEGDQCEDDQSGDEQSGDEQSGDEQSDEDQRKDEEVDIPINPTTTKEKRLSQGSRSKNDRAAYTKREEQITIEKKNMSKERTNKYKDNLNLFNEVLKHKSELSYFHHKMMEDDRKDEQDEGQDNHPVRGDERVSSTNVVKLRQNGNAHLWNSSCSNAGACSGKYDVAQVGVRSNNSTYSALNVGKNASFSGGRPASEKIEENGDDMNDTAGSIELGEPDNPRDASSDSYRSSCSRDHVPSKGTQRGEFNGTEKERNEKKSLQKKRNSNLYSYLLLENKKTQVQKVDMKINVRFKNIYFVKYKSVKCVVTNNSGVVVHSFTFCKNGTDFNAQNRILKMYNKDKDSFNLLHHDEVQVLLEELKKSAHTDVTFELLFDAQVVNGRVEISSSTFYRLSFYGVEEVPQKGVDQDAKGTNSRETSAKLTKGRISTQGRGISGKVTNGKVTNHFATKVAIKHSTPIDPPKGATDKSAKCSTKCSVKPVTKLKEEKEKNSYIGFTILHLKYLFQMQEKGSIHLNISNNNNEEFDFVKNYNKEEYAQHMDGKAAEEMYSNSLSYVDKIGMLFKILFGHSLNISSQKVFLQYQFALSDVHAWHHCEGDFFDRHSDFKSALEMVQKGSVSNQLETKKGMEECLKNYLKNCSQYIYDEITISLLGLSENNGNHSDRSYCRSDAKSRCTCGRPPFCNSPGEATIQGSFPQGGKCPYAVCSVASREGSPHREVSKIMNGGCYEEEEVVKRSIHRIAEACLPDSCETSQRLKPHLVNLLNWLHKKNEKSKKIETLEHILRKYTTGFNDYLDFVELSNSNKAYKVYEENKRLKEYIKNCNGFFIDTLMRNHQEIQKLKHRNKTVNILYNRERMSNLGKGGGKRDSSMVGIHSDGMGELDALVELDRLGAINFLEKKNDIFGSIISRRPVGNLSTSVSTVKKDEQGCLSVCPDVTRQDSQSGSYHVGGKLEQSFSKRNFATDTVDGSGTNKQTDLLHRKSDWAKKGGLLLQNLQGRNRYSKSSPQLSSFSAFRFGNGGELRTSRSGRSREHLCSHSCHLERGKSRGGQVTSRGGDDQTERTDQMERSDLIGPNDRRHLLKLYSNPIGAALLAHTSKRKEHGDVTTGSLIKSSKETYLHASTKWTAWKRRTVGGQATQGSRNDHVGMNGPSSSAQSSNHEIMQRPPPIALKKKNTTARSSQKEKCNKDGATMKGSVHTGGHHTEVKNAEKSPNGECNPSETRPHLQSQKCERGVSTTNCRNKKGSGDTPQGGGNHFINNPKGSLLRRTKNNYDTSEVLKKEYFNNAKMGSRKKGQTLPNYEVNLRSAKGKGKANITEGKNSSSSENKSGESKVTHVREGENASVTTLRGDMLGVITGRSSTPVGRSADQVHVGRKATDTVVTLGGANKTNHMDNVDYKKRYIEKVISTYEDYIPVKTDRQSQGRKICTVTGSSSRVQSRGGNINGVIYNEGVLTQKKSRREDNAIKSIKEIIENNVTRKSSFDLNGVEKKALLKNLHNSKISSSVYLHGVKAGGGGESHPKTVLGGEKRRAPTSKDAYILDIINKNLNKSFSQLDRIKKKMSEHLVV</sequence>
<dbReference type="EMBL" id="CP016245">
    <property type="protein sequence ID" value="ANQ07543.1"/>
    <property type="molecule type" value="Genomic_DNA"/>
</dbReference>
<protein>
    <submittedName>
        <fullName evidence="2">Uncharacterized protein</fullName>
    </submittedName>
</protein>
<proteinExistence type="predicted"/>
<dbReference type="GeneID" id="30908400"/>
<dbReference type="KEGG" id="pcot:PCOAH_00016740"/>
<feature type="region of interest" description="Disordered" evidence="1">
    <location>
        <begin position="1479"/>
        <end position="1574"/>
    </location>
</feature>
<feature type="compositionally biased region" description="Basic and acidic residues" evidence="1">
    <location>
        <begin position="1634"/>
        <end position="1647"/>
    </location>
</feature>
<feature type="compositionally biased region" description="Basic and acidic residues" evidence="1">
    <location>
        <begin position="350"/>
        <end position="386"/>
    </location>
</feature>
<feature type="region of interest" description="Disordered" evidence="1">
    <location>
        <begin position="245"/>
        <end position="386"/>
    </location>
</feature>
<feature type="compositionally biased region" description="Acidic residues" evidence="1">
    <location>
        <begin position="257"/>
        <end position="276"/>
    </location>
</feature>
<evidence type="ECO:0000313" key="2">
    <source>
        <dbReference type="EMBL" id="ANQ07543.1"/>
    </source>
</evidence>
<dbReference type="OrthoDB" id="372328at2759"/>
<keyword evidence="3" id="KW-1185">Reference proteome</keyword>
<feature type="compositionally biased region" description="Acidic residues" evidence="1">
    <location>
        <begin position="284"/>
        <end position="301"/>
    </location>
</feature>
<feature type="compositionally biased region" description="Basic and acidic residues" evidence="1">
    <location>
        <begin position="1361"/>
        <end position="1372"/>
    </location>
</feature>
<accession>A0A1B1DXN7</accession>
<feature type="compositionally biased region" description="Low complexity" evidence="1">
    <location>
        <begin position="1624"/>
        <end position="1633"/>
    </location>
</feature>
<reference evidence="3" key="1">
    <citation type="submission" date="2016-06" db="EMBL/GenBank/DDBJ databases">
        <title>First high quality genome sequence of Plasmodium coatneyi using continuous long reads from single molecule, real-time sequencing.</title>
        <authorList>
            <person name="Chien J.-T."/>
            <person name="Pakala S.B."/>
            <person name="Geraldo J.A."/>
            <person name="Lapp S.A."/>
            <person name="Barnwell J.W."/>
            <person name="Kissinger J.C."/>
            <person name="Galinski M.R."/>
            <person name="Humphrey J.C."/>
        </authorList>
    </citation>
    <scope>NUCLEOTIDE SEQUENCE [LARGE SCALE GENOMIC DNA]</scope>
    <source>
        <strain evidence="3">Hackeri</strain>
    </source>
</reference>
<feature type="compositionally biased region" description="Polar residues" evidence="1">
    <location>
        <begin position="1521"/>
        <end position="1546"/>
    </location>
</feature>
<feature type="compositionally biased region" description="Polar residues" evidence="1">
    <location>
        <begin position="1456"/>
        <end position="1467"/>
    </location>
</feature>
<feature type="compositionally biased region" description="Basic and acidic residues" evidence="1">
    <location>
        <begin position="417"/>
        <end position="438"/>
    </location>
</feature>
<feature type="compositionally biased region" description="Acidic residues" evidence="1">
    <location>
        <begin position="309"/>
        <end position="332"/>
    </location>
</feature>
<feature type="region of interest" description="Disordered" evidence="1">
    <location>
        <begin position="417"/>
        <end position="441"/>
    </location>
</feature>
<dbReference type="Proteomes" id="UP000092716">
    <property type="component" value="Chromosome 7"/>
</dbReference>
<name>A0A1B1DXN7_9APIC</name>
<gene>
    <name evidence="2" type="ORF">PCOAH_00016740</name>
</gene>
<feature type="region of interest" description="Disordered" evidence="1">
    <location>
        <begin position="1318"/>
        <end position="1372"/>
    </location>
</feature>